<reference evidence="4 5" key="1">
    <citation type="submission" date="2018-11" db="EMBL/GenBank/DDBJ databases">
        <title>Genomes From Bacteria Associated with the Canine Oral Cavity: a Test Case for Automated Genome-Based Taxonomic Assignment.</title>
        <authorList>
            <person name="Coil D.A."/>
            <person name="Jospin G."/>
            <person name="Darling A.E."/>
            <person name="Wallis C."/>
            <person name="Davis I.J."/>
            <person name="Harris S."/>
            <person name="Eisen J.A."/>
            <person name="Holcombe L.J."/>
            <person name="O'Flynn C."/>
        </authorList>
    </citation>
    <scope>NUCLEOTIDE SEQUENCE [LARGE SCALE GENOMIC DNA]</scope>
    <source>
        <strain evidence="4 5">COT-280</strain>
    </source>
</reference>
<feature type="region of interest" description="Disordered" evidence="2">
    <location>
        <begin position="55"/>
        <end position="102"/>
    </location>
</feature>
<evidence type="ECO:0000256" key="1">
    <source>
        <dbReference type="ARBA" id="ARBA00004442"/>
    </source>
</evidence>
<organism evidence="4 5">
    <name type="scientific">Conchiformibius steedae</name>
    <dbReference type="NCBI Taxonomy" id="153493"/>
    <lineage>
        <taxon>Bacteria</taxon>
        <taxon>Pseudomonadati</taxon>
        <taxon>Pseudomonadota</taxon>
        <taxon>Betaproteobacteria</taxon>
        <taxon>Neisseriales</taxon>
        <taxon>Neisseriaceae</taxon>
        <taxon>Conchiformibius</taxon>
    </lineage>
</organism>
<dbReference type="EMBL" id="RQYC01000022">
    <property type="protein sequence ID" value="RRD89146.1"/>
    <property type="molecule type" value="Genomic_DNA"/>
</dbReference>
<dbReference type="Proteomes" id="UP000269923">
    <property type="component" value="Unassembled WGS sequence"/>
</dbReference>
<comment type="caution">
    <text evidence="4">The sequence shown here is derived from an EMBL/GenBank/DDBJ whole genome shotgun (WGS) entry which is preliminary data.</text>
</comment>
<dbReference type="GO" id="GO:0009279">
    <property type="term" value="C:cell outer membrane"/>
    <property type="evidence" value="ECO:0007669"/>
    <property type="project" value="UniProtKB-SubCell"/>
</dbReference>
<dbReference type="Gene3D" id="2.40.160.90">
    <property type="match status" value="1"/>
</dbReference>
<dbReference type="OrthoDB" id="5673741at2"/>
<dbReference type="AlphaFoldDB" id="A0A3P2A2Q9"/>
<sequence>MFAKVCGIQSNPIQSNPIQSNPIQSNPIQSNPIQSNPILTAIAAAFLLAACSSGGGSGNSHRSHKHPLVSNGSHASQAGQGANNGSHQGSNTNQGNTSAGVVTPSAEINGVFVRKLDDKNRPDTLTLAGVTDKGNTHLDALWVNGQKIPLFTEKTTPVAEGRGSHSYIVGTDLQFARYGVINRFQDVLTDGYSYFFAQGEISPSLPNIPRATYSGQAFLFGKEIKENNGRAKGTAKFEVNFADKSLTGTISAARRSIDLQAEIGTDSRFYGKSPAGVVANGAFFGKDAAEMAGVFYEQPANGKIGNFGGVFGTSRQK</sequence>
<evidence type="ECO:0000259" key="3">
    <source>
        <dbReference type="Pfam" id="PF01298"/>
    </source>
</evidence>
<gene>
    <name evidence="4" type="ORF">EII21_09855</name>
</gene>
<dbReference type="InterPro" id="IPR001677">
    <property type="entry name" value="TbpB_B_D"/>
</dbReference>
<feature type="domain" description="Transferrin-binding protein B C-lobe/N-lobe beta-barrel" evidence="3">
    <location>
        <begin position="206"/>
        <end position="314"/>
    </location>
</feature>
<evidence type="ECO:0000313" key="4">
    <source>
        <dbReference type="EMBL" id="RRD89146.1"/>
    </source>
</evidence>
<accession>A0A3P2A2Q9</accession>
<dbReference type="SUPFAM" id="SSF56925">
    <property type="entry name" value="OMPA-like"/>
    <property type="match status" value="1"/>
</dbReference>
<protein>
    <recommendedName>
        <fullName evidence="3">Transferrin-binding protein B C-lobe/N-lobe beta-barrel domain-containing protein</fullName>
    </recommendedName>
</protein>
<keyword evidence="5" id="KW-1185">Reference proteome</keyword>
<name>A0A3P2A2Q9_9NEIS</name>
<feature type="compositionally biased region" description="Polar residues" evidence="2">
    <location>
        <begin position="70"/>
        <end position="100"/>
    </location>
</feature>
<evidence type="ECO:0000313" key="5">
    <source>
        <dbReference type="Proteomes" id="UP000269923"/>
    </source>
</evidence>
<dbReference type="InterPro" id="IPR011250">
    <property type="entry name" value="OMP/PagP_B-barrel"/>
</dbReference>
<dbReference type="Pfam" id="PF01298">
    <property type="entry name" value="TbpB_B_D"/>
    <property type="match status" value="1"/>
</dbReference>
<evidence type="ECO:0000256" key="2">
    <source>
        <dbReference type="SAM" id="MobiDB-lite"/>
    </source>
</evidence>
<proteinExistence type="predicted"/>
<comment type="subcellular location">
    <subcellularLocation>
        <location evidence="1">Cell outer membrane</location>
    </subcellularLocation>
</comment>